<feature type="domain" description="SEFIR" evidence="1">
    <location>
        <begin position="3"/>
        <end position="142"/>
    </location>
</feature>
<sequence>MEKHNLFISYSWDSEEHKGWTKNIADRLEEFNEFHIAFDQYNLDSFEDKNLFMEQGVFQTDIVLVIVTPTYVEKANRRLGGVGIETKMSASRHWEESSSLGKSKIIPLLREGNCLPNYLKEKFFIDFRSDDNFEKSFHDLLKHIIDDAKERRPTKKHSIHQLPPIKNLTRIEDFLKINHKKRKLVFDKNETTDFSSKNRIKFELWETRSPSIDYYLFLFENITLSSTIKRFCELVKRDKIKIKTLTVLRENRSEKGYLRRMLLENGIDLELTELTYSEYIWDFCIDDDAKNNKGTYKNPFFIDQPLVDKNDEQELGPAFEYIIKQLNLPQQSAAKIIVAPGGTGKTTLCQHIAGHYQGSGNAVSVLMQSEELKSEGFGVLSENTKIESVYDLYETYARICERQGDGGFIFDKVTFEVALLTGKLVLIIDGIDEFISIFPEMFNLDLFLQSIDDLNNELASSKIIVTSRNDVFNEAITAKYENIDKYNLLGFDNKACDKYLKKRFGKYDNSEKMIRKVLSNIEPLIIKDKDERIMPFIVDLLSSIVEDASENDDIRLDLSFDGKDYKSNEDITDYLVYSILRRESVRQSIEIKISEVLDLFLEIAASYTEIFPRAVLEELVSAYYSENAENLTGKLLKNPLIELDKEYCRFKYDFISDYFRGLSIINSITKKRSDDDFVLLASKYAFGDGGAFKEVIKYFNSRSEEFIECAQRILKDIRRGISLEDVFSKRDIKFKAISFFVEVLSFINGVSTSKEEFSEVIKRLFSANGEIKHLAIYGNAKTIDFSGMRVVGSRFVGYNGFTSSKFEGARFVNCYFEGINGNSISESFKADMFESCRLGDLENIIDVVKQKLENNREVLEKELRKFFGSFFRRNKFTDQKKAFVKFSDRTGLNSAFFNELIKRGVIVIFNEKADETYYSISDHYKDSVYGFLVNNKIDKKTEEIIKIVEK</sequence>
<dbReference type="AlphaFoldDB" id="A0A177NIS7"/>
<dbReference type="RefSeq" id="WP_064029874.1">
    <property type="nucleotide sequence ID" value="NZ_LUUK01000180.1"/>
</dbReference>
<dbReference type="Proteomes" id="UP000077628">
    <property type="component" value="Unassembled WGS sequence"/>
</dbReference>
<evidence type="ECO:0000259" key="1">
    <source>
        <dbReference type="PROSITE" id="PS51534"/>
    </source>
</evidence>
<protein>
    <recommendedName>
        <fullName evidence="1">SEFIR domain-containing protein</fullName>
    </recommendedName>
</protein>
<dbReference type="PROSITE" id="PS51534">
    <property type="entry name" value="SEFIR"/>
    <property type="match status" value="1"/>
</dbReference>
<dbReference type="InterPro" id="IPR000157">
    <property type="entry name" value="TIR_dom"/>
</dbReference>
<dbReference type="EMBL" id="LUUK01000180">
    <property type="protein sequence ID" value="OAI17119.1"/>
    <property type="molecule type" value="Genomic_DNA"/>
</dbReference>
<evidence type="ECO:0000313" key="3">
    <source>
        <dbReference type="Proteomes" id="UP000077628"/>
    </source>
</evidence>
<reference evidence="3" key="1">
    <citation type="submission" date="2016-03" db="EMBL/GenBank/DDBJ databases">
        <authorList>
            <person name="Heylen K."/>
            <person name="De Vos P."/>
            <person name="Vekeman B."/>
        </authorList>
    </citation>
    <scope>NUCLEOTIDE SEQUENCE [LARGE SCALE GENOMIC DNA]</scope>
    <source>
        <strain evidence="3">R-45383</strain>
    </source>
</reference>
<dbReference type="InterPro" id="IPR035897">
    <property type="entry name" value="Toll_tir_struct_dom_sf"/>
</dbReference>
<comment type="caution">
    <text evidence="2">The sequence shown here is derived from an EMBL/GenBank/DDBJ whole genome shotgun (WGS) entry which is preliminary data.</text>
</comment>
<keyword evidence="3" id="KW-1185">Reference proteome</keyword>
<dbReference type="SUPFAM" id="SSF52540">
    <property type="entry name" value="P-loop containing nucleoside triphosphate hydrolases"/>
    <property type="match status" value="1"/>
</dbReference>
<organism evidence="2 3">
    <name type="scientific">Methylomonas koyamae</name>
    <dbReference type="NCBI Taxonomy" id="702114"/>
    <lineage>
        <taxon>Bacteria</taxon>
        <taxon>Pseudomonadati</taxon>
        <taxon>Pseudomonadota</taxon>
        <taxon>Gammaproteobacteria</taxon>
        <taxon>Methylococcales</taxon>
        <taxon>Methylococcaceae</taxon>
        <taxon>Methylomonas</taxon>
    </lineage>
</organism>
<dbReference type="STRING" id="702114.A1355_00465"/>
<dbReference type="OrthoDB" id="5149141at2"/>
<accession>A0A177NIS7</accession>
<gene>
    <name evidence="2" type="ORF">A1355_00465</name>
</gene>
<dbReference type="Gene3D" id="3.40.50.10140">
    <property type="entry name" value="Toll/interleukin-1 receptor homology (TIR) domain"/>
    <property type="match status" value="1"/>
</dbReference>
<dbReference type="GO" id="GO:0007165">
    <property type="term" value="P:signal transduction"/>
    <property type="evidence" value="ECO:0007669"/>
    <property type="project" value="InterPro"/>
</dbReference>
<evidence type="ECO:0000313" key="2">
    <source>
        <dbReference type="EMBL" id="OAI17119.1"/>
    </source>
</evidence>
<dbReference type="Gene3D" id="3.40.50.300">
    <property type="entry name" value="P-loop containing nucleotide triphosphate hydrolases"/>
    <property type="match status" value="1"/>
</dbReference>
<dbReference type="InterPro" id="IPR013568">
    <property type="entry name" value="SEFIR_dom"/>
</dbReference>
<dbReference type="InterPro" id="IPR027417">
    <property type="entry name" value="P-loop_NTPase"/>
</dbReference>
<dbReference type="Pfam" id="PF13676">
    <property type="entry name" value="TIR_2"/>
    <property type="match status" value="1"/>
</dbReference>
<proteinExistence type="predicted"/>
<name>A0A177NIS7_9GAMM</name>